<proteinExistence type="predicted"/>
<accession>A0A0L9UEX1</accession>
<evidence type="ECO:0000313" key="3">
    <source>
        <dbReference type="Proteomes" id="UP000053144"/>
    </source>
</evidence>
<sequence>MASSFGKRVKHTANRGQKIKEHIYSNKFLSQMHERHFQIVQNRRLLMERKMRDMYMSLMESRMEALYRGEQAIMMNLTSAFPERKFMTQEEFQAYVAWPADPTQDGGGAGASSVATVEEDEEEEEEDEDEEEDEEDDSDDSRG</sequence>
<reference evidence="3" key="1">
    <citation type="journal article" date="2015" name="Proc. Natl. Acad. Sci. U.S.A.">
        <title>Genome sequencing of adzuki bean (Vigna angularis) provides insight into high starch and low fat accumulation and domestication.</title>
        <authorList>
            <person name="Yang K."/>
            <person name="Tian Z."/>
            <person name="Chen C."/>
            <person name="Luo L."/>
            <person name="Zhao B."/>
            <person name="Wang Z."/>
            <person name="Yu L."/>
            <person name="Li Y."/>
            <person name="Sun Y."/>
            <person name="Li W."/>
            <person name="Chen Y."/>
            <person name="Li Y."/>
            <person name="Zhang Y."/>
            <person name="Ai D."/>
            <person name="Zhao J."/>
            <person name="Shang C."/>
            <person name="Ma Y."/>
            <person name="Wu B."/>
            <person name="Wang M."/>
            <person name="Gao L."/>
            <person name="Sun D."/>
            <person name="Zhang P."/>
            <person name="Guo F."/>
            <person name="Wang W."/>
            <person name="Li Y."/>
            <person name="Wang J."/>
            <person name="Varshney R.K."/>
            <person name="Wang J."/>
            <person name="Ling H.Q."/>
            <person name="Wan P."/>
        </authorList>
    </citation>
    <scope>NUCLEOTIDE SEQUENCE</scope>
    <source>
        <strain evidence="3">cv. Jingnong 6</strain>
    </source>
</reference>
<feature type="compositionally biased region" description="Acidic residues" evidence="1">
    <location>
        <begin position="117"/>
        <end position="143"/>
    </location>
</feature>
<gene>
    <name evidence="2" type="ORF">LR48_Vigan04g149100</name>
</gene>
<dbReference type="Gramene" id="KOM41293">
    <property type="protein sequence ID" value="KOM41293"/>
    <property type="gene ID" value="LR48_Vigan04g149100"/>
</dbReference>
<protein>
    <submittedName>
        <fullName evidence="2">Uncharacterized protein</fullName>
    </submittedName>
</protein>
<dbReference type="EMBL" id="CM003374">
    <property type="protein sequence ID" value="KOM41293.1"/>
    <property type="molecule type" value="Genomic_DNA"/>
</dbReference>
<dbReference type="Proteomes" id="UP000053144">
    <property type="component" value="Chromosome 4"/>
</dbReference>
<feature type="region of interest" description="Disordered" evidence="1">
    <location>
        <begin position="97"/>
        <end position="143"/>
    </location>
</feature>
<dbReference type="AlphaFoldDB" id="A0A0L9UEX1"/>
<evidence type="ECO:0000256" key="1">
    <source>
        <dbReference type="SAM" id="MobiDB-lite"/>
    </source>
</evidence>
<evidence type="ECO:0000313" key="2">
    <source>
        <dbReference type="EMBL" id="KOM41293.1"/>
    </source>
</evidence>
<name>A0A0L9UEX1_PHAAN</name>
<organism evidence="2 3">
    <name type="scientific">Phaseolus angularis</name>
    <name type="common">Azuki bean</name>
    <name type="synonym">Vigna angularis</name>
    <dbReference type="NCBI Taxonomy" id="3914"/>
    <lineage>
        <taxon>Eukaryota</taxon>
        <taxon>Viridiplantae</taxon>
        <taxon>Streptophyta</taxon>
        <taxon>Embryophyta</taxon>
        <taxon>Tracheophyta</taxon>
        <taxon>Spermatophyta</taxon>
        <taxon>Magnoliopsida</taxon>
        <taxon>eudicotyledons</taxon>
        <taxon>Gunneridae</taxon>
        <taxon>Pentapetalae</taxon>
        <taxon>rosids</taxon>
        <taxon>fabids</taxon>
        <taxon>Fabales</taxon>
        <taxon>Fabaceae</taxon>
        <taxon>Papilionoideae</taxon>
        <taxon>50 kb inversion clade</taxon>
        <taxon>NPAAA clade</taxon>
        <taxon>indigoferoid/millettioid clade</taxon>
        <taxon>Phaseoleae</taxon>
        <taxon>Vigna</taxon>
    </lineage>
</organism>